<accession>Q7MSW8</accession>
<dbReference type="EMBL" id="BX571657">
    <property type="protein sequence ID" value="CAE09207.1"/>
    <property type="molecule type" value="Genomic_DNA"/>
</dbReference>
<gene>
    <name evidence="1" type="ordered locus">WS0035</name>
</gene>
<dbReference type="InterPro" id="IPR007774">
    <property type="entry name" value="Put_N_fixation"/>
</dbReference>
<keyword evidence="2" id="KW-1185">Reference proteome</keyword>
<dbReference type="Pfam" id="PF05082">
    <property type="entry name" value="Rop-like"/>
    <property type="match status" value="1"/>
</dbReference>
<name>Q7MSW8_WOLSU</name>
<proteinExistence type="predicted"/>
<dbReference type="RefSeq" id="WP_011138007.1">
    <property type="nucleotide sequence ID" value="NC_005090.1"/>
</dbReference>
<dbReference type="AlphaFoldDB" id="Q7MSW8"/>
<dbReference type="eggNOG" id="ENOG5033DBU">
    <property type="taxonomic scope" value="Bacteria"/>
</dbReference>
<protein>
    <submittedName>
        <fullName evidence="1">Uncharacterized protein</fullName>
    </submittedName>
</protein>
<dbReference type="HOGENOM" id="CLU_187695_2_0_7"/>
<evidence type="ECO:0000313" key="2">
    <source>
        <dbReference type="Proteomes" id="UP000000422"/>
    </source>
</evidence>
<dbReference type="STRING" id="273121.WS0035"/>
<dbReference type="KEGG" id="wsu:WS0035"/>
<organism evidence="2">
    <name type="scientific">Wolinella succinogenes (strain ATCC 29543 / DSM 1740 / CCUG 13145 / JCM 31913 / LMG 7466 / NCTC 11488 / FDC 602W)</name>
    <name type="common">Vibrio succinogenes</name>
    <dbReference type="NCBI Taxonomy" id="273121"/>
    <lineage>
        <taxon>Bacteria</taxon>
        <taxon>Pseudomonadati</taxon>
        <taxon>Campylobacterota</taxon>
        <taxon>Epsilonproteobacteria</taxon>
        <taxon>Campylobacterales</taxon>
        <taxon>Helicobacteraceae</taxon>
        <taxon>Wolinella</taxon>
    </lineage>
</organism>
<evidence type="ECO:0000313" key="1">
    <source>
        <dbReference type="EMBL" id="CAE09207.1"/>
    </source>
</evidence>
<sequence>MGEEEKRELARLKRLASEVAAKIHDVVEETLWSDYKLLEPLSRELIEACEKYYAYKREHSL</sequence>
<reference evidence="1 2" key="1">
    <citation type="journal article" date="2003" name="Proc. Natl. Acad. Sci. U.S.A.">
        <title>Complete genome sequence and analysis of Wolinella succinogenes.</title>
        <authorList>
            <person name="Baar C."/>
            <person name="Eppinger M."/>
            <person name="Raddatz G."/>
            <person name="Simon JM."/>
            <person name="Lanz C."/>
            <person name="Klimmek O."/>
            <person name="Nandakumar R."/>
            <person name="Gross R."/>
            <person name="Rosinus A."/>
            <person name="Keller H."/>
            <person name="Jagtap P."/>
            <person name="Linke B."/>
            <person name="Meyer F."/>
            <person name="Lederer H."/>
            <person name="Schuster S.C."/>
        </authorList>
    </citation>
    <scope>NUCLEOTIDE SEQUENCE [LARGE SCALE GENOMIC DNA]</scope>
    <source>
        <strain evidence="2">ATCC 29543 / DSM 1740 / CCUG 13145 / JCM 31913 / LMG 7466 / NCTC 11488 / FDC 602W</strain>
    </source>
</reference>
<dbReference type="Proteomes" id="UP000000422">
    <property type="component" value="Chromosome"/>
</dbReference>
<dbReference type="PIRSF" id="PIRSF037676">
    <property type="entry name" value="DUF683"/>
    <property type="match status" value="1"/>
</dbReference>